<evidence type="ECO:0000313" key="1">
    <source>
        <dbReference type="EMBL" id="AXB43766.1"/>
    </source>
</evidence>
<proteinExistence type="predicted"/>
<sequence>MFDPNGLAKHGELPATWRPLTERRRVVWCRVPADGALTEAAELLADGGLTPPVHVVCGAQAVHPVLRVLDDQPDAAASLLLVNPPPEARNTGEVITLEDLPLGHPEVVAAVERATA</sequence>
<dbReference type="EMBL" id="CP015163">
    <property type="protein sequence ID" value="AXB43766.1"/>
    <property type="molecule type" value="Genomic_DNA"/>
</dbReference>
<gene>
    <name evidence="1" type="ORF">A4R43_15555</name>
</gene>
<evidence type="ECO:0000313" key="2">
    <source>
        <dbReference type="Proteomes" id="UP000250434"/>
    </source>
</evidence>
<protein>
    <submittedName>
        <fullName evidence="1">Uncharacterized protein</fullName>
    </submittedName>
</protein>
<accession>A0A344L6U2</accession>
<dbReference type="KEGG" id="aab:A4R43_15555"/>
<reference evidence="1 2" key="1">
    <citation type="submission" date="2016-04" db="EMBL/GenBank/DDBJ databases">
        <title>Complete genome sequence and analysis of deep-sea sediment isolate, Amycolatopsis sp. WP1.</title>
        <authorList>
            <person name="Wang H."/>
            <person name="Chen S."/>
            <person name="Wu Q."/>
        </authorList>
    </citation>
    <scope>NUCLEOTIDE SEQUENCE [LARGE SCALE GENOMIC DNA]</scope>
    <source>
        <strain evidence="1 2">WP1</strain>
    </source>
</reference>
<organism evidence="1 2">
    <name type="scientific">Amycolatopsis albispora</name>
    <dbReference type="NCBI Taxonomy" id="1804986"/>
    <lineage>
        <taxon>Bacteria</taxon>
        <taxon>Bacillati</taxon>
        <taxon>Actinomycetota</taxon>
        <taxon>Actinomycetes</taxon>
        <taxon>Pseudonocardiales</taxon>
        <taxon>Pseudonocardiaceae</taxon>
        <taxon>Amycolatopsis</taxon>
    </lineage>
</organism>
<dbReference type="Proteomes" id="UP000250434">
    <property type="component" value="Chromosome"/>
</dbReference>
<keyword evidence="2" id="KW-1185">Reference proteome</keyword>
<name>A0A344L6U2_9PSEU</name>
<dbReference type="AlphaFoldDB" id="A0A344L6U2"/>